<feature type="domain" description="PX" evidence="11">
    <location>
        <begin position="45"/>
        <end position="166"/>
    </location>
</feature>
<keyword evidence="5" id="KW-0963">Cytoplasm</keyword>
<dbReference type="Pfam" id="PF00787">
    <property type="entry name" value="PX"/>
    <property type="match status" value="1"/>
</dbReference>
<accession>A0A6F9DSN5</accession>
<dbReference type="GO" id="GO:0034727">
    <property type="term" value="P:piecemeal microautophagy of the nucleus"/>
    <property type="evidence" value="ECO:0007669"/>
    <property type="project" value="TreeGrafter"/>
</dbReference>
<evidence type="ECO:0000313" key="12">
    <source>
        <dbReference type="EMBL" id="CAB3266467.1"/>
    </source>
</evidence>
<dbReference type="CDD" id="cd06860">
    <property type="entry name" value="PX_SNX7_30_like"/>
    <property type="match status" value="1"/>
</dbReference>
<dbReference type="InterPro" id="IPR036871">
    <property type="entry name" value="PX_dom_sf"/>
</dbReference>
<evidence type="ECO:0000256" key="6">
    <source>
        <dbReference type="ARBA" id="ARBA00022927"/>
    </source>
</evidence>
<evidence type="ECO:0000256" key="2">
    <source>
        <dbReference type="ARBA" id="ARBA00004496"/>
    </source>
</evidence>
<dbReference type="GO" id="GO:0015031">
    <property type="term" value="P:protein transport"/>
    <property type="evidence" value="ECO:0007669"/>
    <property type="project" value="UniProtKB-KW"/>
</dbReference>
<evidence type="ECO:0000256" key="10">
    <source>
        <dbReference type="SAM" id="MobiDB-lite"/>
    </source>
</evidence>
<dbReference type="PANTHER" id="PTHR45949:SF2">
    <property type="entry name" value="SORTING NEXIN-4"/>
    <property type="match status" value="1"/>
</dbReference>
<sequence>MENVDPLTAATNEPSDPEDELNTYHEKVDAEEDNVKQEEWDTDAQDLFTTVDNPEKHILAMETYISYRVTTKTTRSCFDNSEYMTQRRYQDFVWLRTKLENDHPTHLIPPLPAKFVVKGMLDRFNAEFTKRRCMALHKFLSRLSEHPVLSFNENLKVFLTSKAHEFTAYRKQSDGIMSKVSGSMKSIATNTRVKERDPEFNEMLDYITDFSEKMGVLDRIGERLLLEKKELTTEMKEFGPTFSMWASGEDDTVSPIMTSISECLDLCTGAAEENAKRHELNFVPPLKEYILYSDAVKQVLKRRDGYQANYDRLVDEHQKRRSEKENLPKSDQSYSISAMMGKSPDEVKQQKEQKLNQQIEELAEKRDKSYDELEKANGNLRADKDRWTEHKIQDLATLFADMAQSQITYHTECLSAWENILPTMQEPSAENQQ</sequence>
<dbReference type="PROSITE" id="PS50195">
    <property type="entry name" value="PX"/>
    <property type="match status" value="1"/>
</dbReference>
<dbReference type="Gene3D" id="1.20.1270.60">
    <property type="entry name" value="Arfaptin homology (AH) domain/BAR domain"/>
    <property type="match status" value="1"/>
</dbReference>
<name>A0A6F9DSN5_9ASCI</name>
<keyword evidence="4" id="KW-0813">Transport</keyword>
<evidence type="ECO:0000256" key="5">
    <source>
        <dbReference type="ARBA" id="ARBA00022490"/>
    </source>
</evidence>
<evidence type="ECO:0000256" key="8">
    <source>
        <dbReference type="ARBA" id="ARBA00023136"/>
    </source>
</evidence>
<evidence type="ECO:0000256" key="9">
    <source>
        <dbReference type="SAM" id="Coils"/>
    </source>
</evidence>
<dbReference type="AlphaFoldDB" id="A0A6F9DSN5"/>
<dbReference type="PANTHER" id="PTHR45949">
    <property type="entry name" value="SORTING NEXIN-4"/>
    <property type="match status" value="1"/>
</dbReference>
<dbReference type="GO" id="GO:0000422">
    <property type="term" value="P:autophagy of mitochondrion"/>
    <property type="evidence" value="ECO:0007669"/>
    <property type="project" value="TreeGrafter"/>
</dbReference>
<protein>
    <submittedName>
        <fullName evidence="12">Sorting nexin-7-like</fullName>
    </submittedName>
</protein>
<dbReference type="EMBL" id="LR790605">
    <property type="protein sequence ID" value="CAB3266467.1"/>
    <property type="molecule type" value="mRNA"/>
</dbReference>
<evidence type="ECO:0000259" key="11">
    <source>
        <dbReference type="PROSITE" id="PS50195"/>
    </source>
</evidence>
<dbReference type="Pfam" id="PF09325">
    <property type="entry name" value="Vps5"/>
    <property type="match status" value="1"/>
</dbReference>
<dbReference type="SMART" id="SM00312">
    <property type="entry name" value="PX"/>
    <property type="match status" value="1"/>
</dbReference>
<feature type="region of interest" description="Disordered" evidence="10">
    <location>
        <begin position="315"/>
        <end position="345"/>
    </location>
</feature>
<dbReference type="SUPFAM" id="SSF64268">
    <property type="entry name" value="PX domain"/>
    <property type="match status" value="1"/>
</dbReference>
<dbReference type="SUPFAM" id="SSF103657">
    <property type="entry name" value="BAR/IMD domain-like"/>
    <property type="match status" value="1"/>
</dbReference>
<gene>
    <name evidence="12" type="primary">Snx7</name>
</gene>
<feature type="coiled-coil region" evidence="9">
    <location>
        <begin position="345"/>
        <end position="390"/>
    </location>
</feature>
<feature type="compositionally biased region" description="Basic and acidic residues" evidence="10">
    <location>
        <begin position="315"/>
        <end position="328"/>
    </location>
</feature>
<dbReference type="InterPro" id="IPR015404">
    <property type="entry name" value="Vps5_C"/>
</dbReference>
<evidence type="ECO:0000256" key="1">
    <source>
        <dbReference type="ARBA" id="ARBA00004184"/>
    </source>
</evidence>
<dbReference type="GO" id="GO:0005769">
    <property type="term" value="C:early endosome"/>
    <property type="evidence" value="ECO:0007669"/>
    <property type="project" value="TreeGrafter"/>
</dbReference>
<feature type="region of interest" description="Disordered" evidence="10">
    <location>
        <begin position="1"/>
        <end position="25"/>
    </location>
</feature>
<keyword evidence="9" id="KW-0175">Coiled coil</keyword>
<evidence type="ECO:0000256" key="3">
    <source>
        <dbReference type="ARBA" id="ARBA00010883"/>
    </source>
</evidence>
<keyword evidence="8" id="KW-0472">Membrane</keyword>
<evidence type="ECO:0000256" key="7">
    <source>
        <dbReference type="ARBA" id="ARBA00023121"/>
    </source>
</evidence>
<dbReference type="Gene3D" id="3.30.1520.10">
    <property type="entry name" value="Phox-like domain"/>
    <property type="match status" value="1"/>
</dbReference>
<dbReference type="GO" id="GO:0000407">
    <property type="term" value="C:phagophore assembly site"/>
    <property type="evidence" value="ECO:0007669"/>
    <property type="project" value="TreeGrafter"/>
</dbReference>
<keyword evidence="7" id="KW-0446">Lipid-binding</keyword>
<evidence type="ECO:0000256" key="4">
    <source>
        <dbReference type="ARBA" id="ARBA00022448"/>
    </source>
</evidence>
<dbReference type="GO" id="GO:0032456">
    <property type="term" value="P:endocytic recycling"/>
    <property type="evidence" value="ECO:0007669"/>
    <property type="project" value="TreeGrafter"/>
</dbReference>
<comment type="subcellular location">
    <subcellularLocation>
        <location evidence="2">Cytoplasm</location>
    </subcellularLocation>
    <subcellularLocation>
        <location evidence="1">Endomembrane system</location>
        <topology evidence="1">Peripheral membrane protein</topology>
    </subcellularLocation>
</comment>
<proteinExistence type="evidence at transcript level"/>
<dbReference type="GO" id="GO:0035091">
    <property type="term" value="F:phosphatidylinositol binding"/>
    <property type="evidence" value="ECO:0007669"/>
    <property type="project" value="InterPro"/>
</dbReference>
<dbReference type="InterPro" id="IPR001683">
    <property type="entry name" value="PX_dom"/>
</dbReference>
<keyword evidence="6" id="KW-0653">Protein transport</keyword>
<dbReference type="GO" id="GO:0061709">
    <property type="term" value="P:reticulophagy"/>
    <property type="evidence" value="ECO:0007669"/>
    <property type="project" value="TreeGrafter"/>
</dbReference>
<comment type="similarity">
    <text evidence="3">Belongs to the sorting nexin family.</text>
</comment>
<dbReference type="InterPro" id="IPR027267">
    <property type="entry name" value="AH/BAR_dom_sf"/>
</dbReference>
<reference evidence="12" key="1">
    <citation type="submission" date="2020-04" db="EMBL/GenBank/DDBJ databases">
        <authorList>
            <person name="Neveu A P."/>
        </authorList>
    </citation>
    <scope>NUCLEOTIDE SEQUENCE</scope>
    <source>
        <tissue evidence="12">Whole embryo</tissue>
    </source>
</reference>
<organism evidence="12">
    <name type="scientific">Phallusia mammillata</name>
    <dbReference type="NCBI Taxonomy" id="59560"/>
    <lineage>
        <taxon>Eukaryota</taxon>
        <taxon>Metazoa</taxon>
        <taxon>Chordata</taxon>
        <taxon>Tunicata</taxon>
        <taxon>Ascidiacea</taxon>
        <taxon>Phlebobranchia</taxon>
        <taxon>Ascidiidae</taxon>
        <taxon>Phallusia</taxon>
    </lineage>
</organism>